<feature type="transmembrane region" description="Helical" evidence="7">
    <location>
        <begin position="181"/>
        <end position="201"/>
    </location>
</feature>
<comment type="caution">
    <text evidence="9">The sequence shown here is derived from an EMBL/GenBank/DDBJ whole genome shotgun (WGS) entry which is preliminary data.</text>
</comment>
<dbReference type="EMBL" id="WCUP01000007">
    <property type="protein sequence ID" value="KAB4108999.1"/>
    <property type="molecule type" value="Genomic_DNA"/>
</dbReference>
<dbReference type="GO" id="GO:0005886">
    <property type="term" value="C:plasma membrane"/>
    <property type="evidence" value="ECO:0007669"/>
    <property type="project" value="UniProtKB-SubCell"/>
</dbReference>
<feature type="transmembrane region" description="Helical" evidence="7">
    <location>
        <begin position="109"/>
        <end position="136"/>
    </location>
</feature>
<feature type="transmembrane region" description="Helical" evidence="7">
    <location>
        <begin position="148"/>
        <end position="169"/>
    </location>
</feature>
<comment type="similarity">
    <text evidence="2">Belongs to the polysaccharide synthase family.</text>
</comment>
<feature type="transmembrane region" description="Helical" evidence="7">
    <location>
        <begin position="260"/>
        <end position="277"/>
    </location>
</feature>
<evidence type="ECO:0000256" key="5">
    <source>
        <dbReference type="ARBA" id="ARBA00022989"/>
    </source>
</evidence>
<organism evidence="9 10">
    <name type="scientific">Bacteroides uniformis</name>
    <dbReference type="NCBI Taxonomy" id="820"/>
    <lineage>
        <taxon>Bacteria</taxon>
        <taxon>Pseudomonadati</taxon>
        <taxon>Bacteroidota</taxon>
        <taxon>Bacteroidia</taxon>
        <taxon>Bacteroidales</taxon>
        <taxon>Bacteroidaceae</taxon>
        <taxon>Bacteroides</taxon>
    </lineage>
</organism>
<keyword evidence="4 7" id="KW-0812">Transmembrane</keyword>
<dbReference type="RefSeq" id="WP_117713454.1">
    <property type="nucleotide sequence ID" value="NZ_CAXVJK010000014.1"/>
</dbReference>
<dbReference type="Proteomes" id="UP000438773">
    <property type="component" value="Unassembled WGS sequence"/>
</dbReference>
<gene>
    <name evidence="8" type="ORF">GAQ70_10610</name>
    <name evidence="9" type="ORF">GAQ75_09370</name>
</gene>
<evidence type="ECO:0000256" key="2">
    <source>
        <dbReference type="ARBA" id="ARBA00007430"/>
    </source>
</evidence>
<evidence type="ECO:0000313" key="9">
    <source>
        <dbReference type="EMBL" id="KAB4124794.1"/>
    </source>
</evidence>
<dbReference type="PANTHER" id="PTHR30250">
    <property type="entry name" value="PST FAMILY PREDICTED COLANIC ACID TRANSPORTER"/>
    <property type="match status" value="1"/>
</dbReference>
<dbReference type="Pfam" id="PF13440">
    <property type="entry name" value="Polysacc_synt_3"/>
    <property type="match status" value="1"/>
</dbReference>
<evidence type="ECO:0000313" key="10">
    <source>
        <dbReference type="Proteomes" id="UP000438773"/>
    </source>
</evidence>
<dbReference type="EMBL" id="WCUQ01000005">
    <property type="protein sequence ID" value="KAB4124794.1"/>
    <property type="molecule type" value="Genomic_DNA"/>
</dbReference>
<evidence type="ECO:0000256" key="1">
    <source>
        <dbReference type="ARBA" id="ARBA00004651"/>
    </source>
</evidence>
<dbReference type="CDD" id="cd13127">
    <property type="entry name" value="MATE_tuaB_like"/>
    <property type="match status" value="1"/>
</dbReference>
<evidence type="ECO:0000313" key="8">
    <source>
        <dbReference type="EMBL" id="KAB4108999.1"/>
    </source>
</evidence>
<accession>A0A6I0JZ39</accession>
<dbReference type="Proteomes" id="UP000441711">
    <property type="component" value="Unassembled WGS sequence"/>
</dbReference>
<evidence type="ECO:0000256" key="7">
    <source>
        <dbReference type="SAM" id="Phobius"/>
    </source>
</evidence>
<feature type="transmembrane region" description="Helical" evidence="7">
    <location>
        <begin position="330"/>
        <end position="353"/>
    </location>
</feature>
<proteinExistence type="inferred from homology"/>
<feature type="transmembrane region" description="Helical" evidence="7">
    <location>
        <begin position="390"/>
        <end position="409"/>
    </location>
</feature>
<evidence type="ECO:0000256" key="3">
    <source>
        <dbReference type="ARBA" id="ARBA00022475"/>
    </source>
</evidence>
<name>A0A6I0JZ39_BACUN</name>
<dbReference type="PANTHER" id="PTHR30250:SF10">
    <property type="entry name" value="LIPOPOLYSACCHARIDE BIOSYNTHESIS PROTEIN WZXC"/>
    <property type="match status" value="1"/>
</dbReference>
<comment type="subcellular location">
    <subcellularLocation>
        <location evidence="1">Cell membrane</location>
        <topology evidence="1">Multi-pass membrane protein</topology>
    </subcellularLocation>
</comment>
<feature type="transmembrane region" description="Helical" evidence="7">
    <location>
        <begin position="81"/>
        <end position="103"/>
    </location>
</feature>
<dbReference type="InterPro" id="IPR050833">
    <property type="entry name" value="Poly_Biosynth_Transport"/>
</dbReference>
<feature type="transmembrane region" description="Helical" evidence="7">
    <location>
        <begin position="297"/>
        <end position="318"/>
    </location>
</feature>
<keyword evidence="3" id="KW-1003">Cell membrane</keyword>
<feature type="transmembrane region" description="Helical" evidence="7">
    <location>
        <begin position="365"/>
        <end position="384"/>
    </location>
</feature>
<keyword evidence="6 7" id="KW-0472">Membrane</keyword>
<dbReference type="AlphaFoldDB" id="A0A6I0JZ39"/>
<evidence type="ECO:0000313" key="11">
    <source>
        <dbReference type="Proteomes" id="UP000441711"/>
    </source>
</evidence>
<evidence type="ECO:0000256" key="4">
    <source>
        <dbReference type="ARBA" id="ARBA00022692"/>
    </source>
</evidence>
<protein>
    <submittedName>
        <fullName evidence="9">Lipopolysaccharide biosynthesis protein</fullName>
    </submittedName>
</protein>
<reference evidence="10 11" key="1">
    <citation type="journal article" date="2019" name="Nat. Med.">
        <title>A library of human gut bacterial isolates paired with longitudinal multiomics data enables mechanistic microbiome research.</title>
        <authorList>
            <person name="Poyet M."/>
            <person name="Groussin M."/>
            <person name="Gibbons S.M."/>
            <person name="Avila-Pacheco J."/>
            <person name="Jiang X."/>
            <person name="Kearney S.M."/>
            <person name="Perrotta A.R."/>
            <person name="Berdy B."/>
            <person name="Zhao S."/>
            <person name="Lieberman T.D."/>
            <person name="Swanson P.K."/>
            <person name="Smith M."/>
            <person name="Roesemann S."/>
            <person name="Alexander J.E."/>
            <person name="Rich S.A."/>
            <person name="Livny J."/>
            <person name="Vlamakis H."/>
            <person name="Clish C."/>
            <person name="Bullock K."/>
            <person name="Deik A."/>
            <person name="Scott J."/>
            <person name="Pierce K.A."/>
            <person name="Xavier R.J."/>
            <person name="Alm E.J."/>
        </authorList>
    </citation>
    <scope>NUCLEOTIDE SEQUENCE [LARGE SCALE GENOMIC DNA]</scope>
    <source>
        <strain evidence="8 11">BIOML-A36</strain>
        <strain evidence="9 10">BIOML-A37</strain>
    </source>
</reference>
<feature type="transmembrane region" description="Helical" evidence="7">
    <location>
        <begin position="47"/>
        <end position="72"/>
    </location>
</feature>
<keyword evidence="5 7" id="KW-1133">Transmembrane helix</keyword>
<feature type="transmembrane region" description="Helical" evidence="7">
    <location>
        <begin position="23"/>
        <end position="41"/>
    </location>
</feature>
<feature type="transmembrane region" description="Helical" evidence="7">
    <location>
        <begin position="213"/>
        <end position="230"/>
    </location>
</feature>
<feature type="transmembrane region" description="Helical" evidence="7">
    <location>
        <begin position="442"/>
        <end position="462"/>
    </location>
</feature>
<sequence>MQVKNLSGEQVIRNSFWKFCESIGLQLLMLIITVVLARILSPHDYGLMAIIVIAANFLSLFVSSSISSYLIYVEDIKKQDFLTALVCNLLLSFVLVTIIILSSDYIAEFYSALTLSPMISAMAAIIPFCSIASVYNAYAMKMSMFKTLFWRNIISGPLSGILALVLANLEYGVWSLIWQQISYNVLLTIIMIFTIKVNVDGDWRFDFQRLKKMWAYGVFTLLSTIIGFISDSIGDLVIGKKINASQLGIYSRGNHFPNSIFISVNNVISNVFFPAFASYGHDIKLLKDKCRKSIRAVYSFACPVLFGLIACASPMVYVLLTDKWERCVPIIQIICCYFMAIPFLQMCSQVMLAVGSVRIRMFGEVVKMVFTFALLFFMIRYGIIGVAVSRVMVGCLMIAFTLVVTKGIMNYGLFEFLFDVSKPIIASAIMACVIYPLTFLPIGNLIILILQITLGVTIYFLLSKLLKNDEFENLIFKLLKERLNRK</sequence>
<evidence type="ECO:0000256" key="6">
    <source>
        <dbReference type="ARBA" id="ARBA00023136"/>
    </source>
</evidence>